<organism evidence="11 12">
    <name type="scientific">Marinilactibacillus psychrotolerans</name>
    <dbReference type="NCBI Taxonomy" id="191770"/>
    <lineage>
        <taxon>Bacteria</taxon>
        <taxon>Bacillati</taxon>
        <taxon>Bacillota</taxon>
        <taxon>Bacilli</taxon>
        <taxon>Lactobacillales</taxon>
        <taxon>Carnobacteriaceae</taxon>
        <taxon>Marinilactibacillus</taxon>
    </lineage>
</organism>
<keyword evidence="2 8" id="KW-0698">rRNA processing</keyword>
<dbReference type="InterPro" id="IPR020598">
    <property type="entry name" value="rRNA_Ade_methylase_Trfase_N"/>
</dbReference>
<evidence type="ECO:0000313" key="11">
    <source>
        <dbReference type="EMBL" id="TLQ06842.1"/>
    </source>
</evidence>
<evidence type="ECO:0000256" key="8">
    <source>
        <dbReference type="HAMAP-Rule" id="MF_00607"/>
    </source>
</evidence>
<name>A0A5R9C291_9LACT</name>
<evidence type="ECO:0000259" key="10">
    <source>
        <dbReference type="SMART" id="SM00650"/>
    </source>
</evidence>
<keyword evidence="3 8" id="KW-0489">Methyltransferase</keyword>
<dbReference type="OrthoDB" id="9814755at2"/>
<dbReference type="PROSITE" id="PS51689">
    <property type="entry name" value="SAM_RNA_A_N6_MT"/>
    <property type="match status" value="1"/>
</dbReference>
<evidence type="ECO:0000256" key="1">
    <source>
        <dbReference type="ARBA" id="ARBA00022490"/>
    </source>
</evidence>
<dbReference type="EC" id="2.1.1.182" evidence="8"/>
<evidence type="ECO:0000256" key="5">
    <source>
        <dbReference type="ARBA" id="ARBA00022691"/>
    </source>
</evidence>
<evidence type="ECO:0000256" key="4">
    <source>
        <dbReference type="ARBA" id="ARBA00022679"/>
    </source>
</evidence>
<dbReference type="Gene3D" id="1.10.8.100">
    <property type="entry name" value="Ribosomal RNA adenine dimethylase-like, domain 2"/>
    <property type="match status" value="1"/>
</dbReference>
<protein>
    <recommendedName>
        <fullName evidence="8">Ribosomal RNA small subunit methyltransferase A</fullName>
        <ecNumber evidence="8">2.1.1.182</ecNumber>
    </recommendedName>
    <alternativeName>
        <fullName evidence="8">16S rRNA (adenine(1518)-N(6)/adenine(1519)-N(6))-dimethyltransferase</fullName>
    </alternativeName>
    <alternativeName>
        <fullName evidence="8">16S rRNA dimethyladenosine transferase</fullName>
    </alternativeName>
    <alternativeName>
        <fullName evidence="8">16S rRNA dimethylase</fullName>
    </alternativeName>
    <alternativeName>
        <fullName evidence="8">S-adenosylmethionine-6-N', N'-adenosyl(rRNA) dimethyltransferase</fullName>
    </alternativeName>
</protein>
<dbReference type="Proteomes" id="UP000307201">
    <property type="component" value="Unassembled WGS sequence"/>
</dbReference>
<dbReference type="InterPro" id="IPR029063">
    <property type="entry name" value="SAM-dependent_MTases_sf"/>
</dbReference>
<reference evidence="11 12" key="1">
    <citation type="submission" date="2019-05" db="EMBL/GenBank/DDBJ databases">
        <title>The metagenome of a microbial culture collection derived from dairy environment covers the genomic content of the human microbiome.</title>
        <authorList>
            <person name="Roder T."/>
            <person name="Wuthrich D."/>
            <person name="Sattari Z."/>
            <person name="Von Ah U."/>
            <person name="Bar C."/>
            <person name="Ronchi F."/>
            <person name="Macpherson A.J."/>
            <person name="Ganal-Vonarburg S.C."/>
            <person name="Bruggmann R."/>
            <person name="Vergeres G."/>
        </authorList>
    </citation>
    <scope>NUCLEOTIDE SEQUENCE [LARGE SCALE GENOMIC DNA]</scope>
    <source>
        <strain evidence="11 12">FAM 24235</strain>
    </source>
</reference>
<dbReference type="SUPFAM" id="SSF53335">
    <property type="entry name" value="S-adenosyl-L-methionine-dependent methyltransferases"/>
    <property type="match status" value="1"/>
</dbReference>
<dbReference type="GO" id="GO:0052908">
    <property type="term" value="F:16S rRNA (adenine(1518)-N(6)/adenine(1519)-N(6))-dimethyltransferase activity"/>
    <property type="evidence" value="ECO:0007669"/>
    <property type="project" value="UniProtKB-EC"/>
</dbReference>
<sequence>MSEYKDIATPARTKAILDKYRLSAKKSLGQNFIVDTNILEKIVATGSIDKETTVIEVGPGIGALTEQIAKKAKEVIAFEIDDRLLLVLEDTLSPYNNVKIIHQDILKVDMKDFEKEYLKEAERVVVIANLPYYVTTPIILNFLASSLPIDSMVLMMQKEVANRLSAIPSTKAYGSLSIAVQYYMDAEVAFIVPKTVFTPQPNVESAVIRLSRKAIPEVVVKDEKVFFQVTRSAFVQRRKTLWNNLQSAYGKEPDIKEKLQKALDTARIDPIRRGETLSLKEFGRLSDAIVTQNLEFQQQNK</sequence>
<dbReference type="InterPro" id="IPR011530">
    <property type="entry name" value="rRNA_adenine_dimethylase"/>
</dbReference>
<feature type="binding site" evidence="8 9">
    <location>
        <position position="104"/>
    </location>
    <ligand>
        <name>S-adenosyl-L-methionine</name>
        <dbReference type="ChEBI" id="CHEBI:59789"/>
    </ligand>
</feature>
<gene>
    <name evidence="8 11" type="primary">rsmA</name>
    <name evidence="8" type="synonym">ksgA</name>
    <name evidence="11" type="ORF">FEZ48_08540</name>
</gene>
<dbReference type="EMBL" id="VBTE01000024">
    <property type="protein sequence ID" value="TLQ06842.1"/>
    <property type="molecule type" value="Genomic_DNA"/>
</dbReference>
<evidence type="ECO:0000256" key="9">
    <source>
        <dbReference type="PROSITE-ProRule" id="PRU01026"/>
    </source>
</evidence>
<dbReference type="CDD" id="cd02440">
    <property type="entry name" value="AdoMet_MTases"/>
    <property type="match status" value="1"/>
</dbReference>
<comment type="similarity">
    <text evidence="8">Belongs to the class I-like SAM-binding methyltransferase superfamily. rRNA adenine N(6)-methyltransferase family. RsmA subfamily.</text>
</comment>
<feature type="binding site" evidence="8 9">
    <location>
        <position position="79"/>
    </location>
    <ligand>
        <name>S-adenosyl-L-methionine</name>
        <dbReference type="ChEBI" id="CHEBI:59789"/>
    </ligand>
</feature>
<comment type="caution">
    <text evidence="11">The sequence shown here is derived from an EMBL/GenBank/DDBJ whole genome shotgun (WGS) entry which is preliminary data.</text>
</comment>
<keyword evidence="5 8" id="KW-0949">S-adenosyl-L-methionine</keyword>
<evidence type="ECO:0000256" key="6">
    <source>
        <dbReference type="ARBA" id="ARBA00022884"/>
    </source>
</evidence>
<dbReference type="InterPro" id="IPR001737">
    <property type="entry name" value="KsgA/Erm"/>
</dbReference>
<feature type="binding site" evidence="8 9">
    <location>
        <position position="31"/>
    </location>
    <ligand>
        <name>S-adenosyl-L-methionine</name>
        <dbReference type="ChEBI" id="CHEBI:59789"/>
    </ligand>
</feature>
<evidence type="ECO:0000313" key="12">
    <source>
        <dbReference type="Proteomes" id="UP000307201"/>
    </source>
</evidence>
<dbReference type="NCBIfam" id="TIGR00755">
    <property type="entry name" value="ksgA"/>
    <property type="match status" value="1"/>
</dbReference>
<dbReference type="GO" id="GO:0052910">
    <property type="term" value="F:23S rRNA (adenine(2085)-N(6))-dimethyltransferase activity"/>
    <property type="evidence" value="ECO:0007669"/>
    <property type="project" value="UniProtKB-EC"/>
</dbReference>
<keyword evidence="1 8" id="KW-0963">Cytoplasm</keyword>
<dbReference type="SMART" id="SM00650">
    <property type="entry name" value="rADc"/>
    <property type="match status" value="1"/>
</dbReference>
<dbReference type="Gene3D" id="3.40.50.150">
    <property type="entry name" value="Vaccinia Virus protein VP39"/>
    <property type="match status" value="1"/>
</dbReference>
<keyword evidence="6 8" id="KW-0694">RNA-binding</keyword>
<comment type="catalytic activity">
    <reaction evidence="8">
        <text>adenosine(1518)/adenosine(1519) in 16S rRNA + 4 S-adenosyl-L-methionine = N(6)-dimethyladenosine(1518)/N(6)-dimethyladenosine(1519) in 16S rRNA + 4 S-adenosyl-L-homocysteine + 4 H(+)</text>
        <dbReference type="Rhea" id="RHEA:19609"/>
        <dbReference type="Rhea" id="RHEA-COMP:10232"/>
        <dbReference type="Rhea" id="RHEA-COMP:10233"/>
        <dbReference type="ChEBI" id="CHEBI:15378"/>
        <dbReference type="ChEBI" id="CHEBI:57856"/>
        <dbReference type="ChEBI" id="CHEBI:59789"/>
        <dbReference type="ChEBI" id="CHEBI:74411"/>
        <dbReference type="ChEBI" id="CHEBI:74493"/>
        <dbReference type="EC" id="2.1.1.182"/>
    </reaction>
</comment>
<proteinExistence type="inferred from homology"/>
<feature type="domain" description="Ribosomal RNA adenine methylase transferase N-terminal" evidence="10">
    <location>
        <begin position="38"/>
        <end position="214"/>
    </location>
</feature>
<dbReference type="RefSeq" id="WP_138472252.1">
    <property type="nucleotide sequence ID" value="NZ_VBTE01000024.1"/>
</dbReference>
<dbReference type="PANTHER" id="PTHR11727">
    <property type="entry name" value="DIMETHYLADENOSINE TRANSFERASE"/>
    <property type="match status" value="1"/>
</dbReference>
<dbReference type="FunFam" id="3.40.50.150:FF:000023">
    <property type="entry name" value="Ribosomal RNA small subunit methyltransferase A"/>
    <property type="match status" value="1"/>
</dbReference>
<evidence type="ECO:0000256" key="7">
    <source>
        <dbReference type="ARBA" id="ARBA00049167"/>
    </source>
</evidence>
<dbReference type="InterPro" id="IPR020596">
    <property type="entry name" value="rRNA_Ade_Mease_Trfase_CS"/>
</dbReference>
<dbReference type="HAMAP" id="MF_00607">
    <property type="entry name" value="16SrRNA_methyltr_A"/>
    <property type="match status" value="1"/>
</dbReference>
<dbReference type="GO" id="GO:0005829">
    <property type="term" value="C:cytosol"/>
    <property type="evidence" value="ECO:0007669"/>
    <property type="project" value="TreeGrafter"/>
</dbReference>
<dbReference type="STRING" id="191770.SAMN04488013_102115"/>
<dbReference type="InterPro" id="IPR023165">
    <property type="entry name" value="rRNA_Ade_diMease-like_C"/>
</dbReference>
<feature type="binding site" evidence="8 9">
    <location>
        <position position="33"/>
    </location>
    <ligand>
        <name>S-adenosyl-L-methionine</name>
        <dbReference type="ChEBI" id="CHEBI:59789"/>
    </ligand>
</feature>
<evidence type="ECO:0000256" key="3">
    <source>
        <dbReference type="ARBA" id="ARBA00022603"/>
    </source>
</evidence>
<dbReference type="GO" id="GO:0003723">
    <property type="term" value="F:RNA binding"/>
    <property type="evidence" value="ECO:0007669"/>
    <property type="project" value="UniProtKB-UniRule"/>
</dbReference>
<comment type="function">
    <text evidence="8">Specifically dimethylates two adjacent adenosines (A1518 and A1519) in the loop of a conserved hairpin near the 3'-end of 16S rRNA in the 30S particle. May play a critical role in biogenesis of 30S subunits.</text>
</comment>
<feature type="binding site" evidence="8 9">
    <location>
        <position position="129"/>
    </location>
    <ligand>
        <name>S-adenosyl-L-methionine</name>
        <dbReference type="ChEBI" id="CHEBI:59789"/>
    </ligand>
</feature>
<keyword evidence="4 8" id="KW-0808">Transferase</keyword>
<accession>A0A5R9C291</accession>
<evidence type="ECO:0000256" key="2">
    <source>
        <dbReference type="ARBA" id="ARBA00022552"/>
    </source>
</evidence>
<dbReference type="PANTHER" id="PTHR11727:SF7">
    <property type="entry name" value="DIMETHYLADENOSINE TRANSFERASE-RELATED"/>
    <property type="match status" value="1"/>
</dbReference>
<comment type="catalytic activity">
    <reaction evidence="7">
        <text>adenosine(2085) in 23S rRNA + 2 S-adenosyl-L-methionine = N(6)-dimethyladenosine(2085) in 23S rRNA + 2 S-adenosyl-L-homocysteine + 2 H(+)</text>
        <dbReference type="Rhea" id="RHEA:42784"/>
        <dbReference type="Rhea" id="RHEA-COMP:10237"/>
        <dbReference type="Rhea" id="RHEA-COMP:10238"/>
        <dbReference type="ChEBI" id="CHEBI:15378"/>
        <dbReference type="ChEBI" id="CHEBI:57856"/>
        <dbReference type="ChEBI" id="CHEBI:59789"/>
        <dbReference type="ChEBI" id="CHEBI:74411"/>
        <dbReference type="ChEBI" id="CHEBI:74493"/>
        <dbReference type="EC" id="2.1.1.184"/>
    </reaction>
</comment>
<dbReference type="PROSITE" id="PS01131">
    <property type="entry name" value="RRNA_A_DIMETH"/>
    <property type="match status" value="1"/>
</dbReference>
<feature type="binding site" evidence="8 9">
    <location>
        <position position="58"/>
    </location>
    <ligand>
        <name>S-adenosyl-L-methionine</name>
        <dbReference type="ChEBI" id="CHEBI:59789"/>
    </ligand>
</feature>
<dbReference type="AlphaFoldDB" id="A0A5R9C291"/>
<dbReference type="Pfam" id="PF00398">
    <property type="entry name" value="RrnaAD"/>
    <property type="match status" value="1"/>
</dbReference>
<comment type="subcellular location">
    <subcellularLocation>
        <location evidence="8">Cytoplasm</location>
    </subcellularLocation>
</comment>